<evidence type="ECO:0000313" key="4">
    <source>
        <dbReference type="Proteomes" id="UP000317171"/>
    </source>
</evidence>
<sequence>MSIETTLASLSLWTPKALLNMKYNNSLSPMLAACFLTTLLSLAGCNQDSSQTATQPEPIKEDPPILTAPAGPAILSEEDVHERLKKDNPDYQNNAEFGKVKGEIISVNLFNTKVENISALEGLKLQYLDLTNCPVADLSPLKGMKLQELYLEGTYVSDLRPLKGMPIQILRLEHTPISDISPLEGMPLNQLNLFDTKVKDLNLINTLPLKTLWIPKTEITDITPLKGMLLESLDIQDTKVADISPLKGMQFLRLNLANSEVTDLTPLKGMPLQRLIFTPSKITKGMDIIRENQSIQGIGTNFENVKAAAEFWKEYDLSQSAKKK</sequence>
<name>A0A517RIV7_9PLAN</name>
<keyword evidence="1" id="KW-0433">Leucine-rich repeat</keyword>
<dbReference type="SUPFAM" id="SSF52058">
    <property type="entry name" value="L domain-like"/>
    <property type="match status" value="1"/>
</dbReference>
<reference evidence="3 4" key="1">
    <citation type="submission" date="2019-02" db="EMBL/GenBank/DDBJ databases">
        <title>Deep-cultivation of Planctomycetes and their phenomic and genomic characterization uncovers novel biology.</title>
        <authorList>
            <person name="Wiegand S."/>
            <person name="Jogler M."/>
            <person name="Boedeker C."/>
            <person name="Pinto D."/>
            <person name="Vollmers J."/>
            <person name="Rivas-Marin E."/>
            <person name="Kohn T."/>
            <person name="Peeters S.H."/>
            <person name="Heuer A."/>
            <person name="Rast P."/>
            <person name="Oberbeckmann S."/>
            <person name="Bunk B."/>
            <person name="Jeske O."/>
            <person name="Meyerdierks A."/>
            <person name="Storesund J.E."/>
            <person name="Kallscheuer N."/>
            <person name="Luecker S."/>
            <person name="Lage O.M."/>
            <person name="Pohl T."/>
            <person name="Merkel B.J."/>
            <person name="Hornburger P."/>
            <person name="Mueller R.-W."/>
            <person name="Bruemmer F."/>
            <person name="Labrenz M."/>
            <person name="Spormann A.M."/>
            <person name="Op den Camp H."/>
            <person name="Overmann J."/>
            <person name="Amann R."/>
            <person name="Jetten M.S.M."/>
            <person name="Mascher T."/>
            <person name="Medema M.H."/>
            <person name="Devos D.P."/>
            <person name="Kaster A.-K."/>
            <person name="Ovreas L."/>
            <person name="Rohde M."/>
            <person name="Galperin M.Y."/>
            <person name="Jogler C."/>
        </authorList>
    </citation>
    <scope>NUCLEOTIDE SEQUENCE [LARGE SCALE GENOMIC DNA]</scope>
    <source>
        <strain evidence="3 4">Pan241w</strain>
    </source>
</reference>
<evidence type="ECO:0000256" key="2">
    <source>
        <dbReference type="ARBA" id="ARBA00022737"/>
    </source>
</evidence>
<keyword evidence="4" id="KW-1185">Reference proteome</keyword>
<dbReference type="OrthoDB" id="210921at2"/>
<gene>
    <name evidence="3" type="primary">inlA_4</name>
    <name evidence="3" type="ORF">Pan241w_39070</name>
</gene>
<dbReference type="PANTHER" id="PTHR46652:SF3">
    <property type="entry name" value="LEUCINE-RICH REPEAT-CONTAINING PROTEIN 9"/>
    <property type="match status" value="1"/>
</dbReference>
<dbReference type="PANTHER" id="PTHR46652">
    <property type="entry name" value="LEUCINE-RICH REPEAT AND IQ DOMAIN-CONTAINING PROTEIN 1-RELATED"/>
    <property type="match status" value="1"/>
</dbReference>
<organism evidence="3 4">
    <name type="scientific">Gimesia alba</name>
    <dbReference type="NCBI Taxonomy" id="2527973"/>
    <lineage>
        <taxon>Bacteria</taxon>
        <taxon>Pseudomonadati</taxon>
        <taxon>Planctomycetota</taxon>
        <taxon>Planctomycetia</taxon>
        <taxon>Planctomycetales</taxon>
        <taxon>Planctomycetaceae</taxon>
        <taxon>Gimesia</taxon>
    </lineage>
</organism>
<dbReference type="KEGG" id="gaz:Pan241w_39070"/>
<evidence type="ECO:0000256" key="1">
    <source>
        <dbReference type="ARBA" id="ARBA00022614"/>
    </source>
</evidence>
<dbReference type="Proteomes" id="UP000317171">
    <property type="component" value="Chromosome"/>
</dbReference>
<evidence type="ECO:0000313" key="3">
    <source>
        <dbReference type="EMBL" id="QDT43803.1"/>
    </source>
</evidence>
<protein>
    <submittedName>
        <fullName evidence="3">Internalin-A</fullName>
    </submittedName>
</protein>
<dbReference type="EMBL" id="CP036269">
    <property type="protein sequence ID" value="QDT43803.1"/>
    <property type="molecule type" value="Genomic_DNA"/>
</dbReference>
<keyword evidence="2" id="KW-0677">Repeat</keyword>
<dbReference type="AlphaFoldDB" id="A0A517RIV7"/>
<accession>A0A517RIV7</accession>
<proteinExistence type="predicted"/>
<dbReference type="InterPro" id="IPR050836">
    <property type="entry name" value="SDS22/Internalin_LRR"/>
</dbReference>
<dbReference type="RefSeq" id="WP_145218750.1">
    <property type="nucleotide sequence ID" value="NZ_CP036269.1"/>
</dbReference>
<dbReference type="InterPro" id="IPR032675">
    <property type="entry name" value="LRR_dom_sf"/>
</dbReference>
<dbReference type="Gene3D" id="3.80.10.10">
    <property type="entry name" value="Ribonuclease Inhibitor"/>
    <property type="match status" value="1"/>
</dbReference>